<dbReference type="InterPro" id="IPR035919">
    <property type="entry name" value="EAL_sf"/>
</dbReference>
<evidence type="ECO:0000259" key="3">
    <source>
        <dbReference type="PROSITE" id="PS50887"/>
    </source>
</evidence>
<dbReference type="Pfam" id="PF01590">
    <property type="entry name" value="GAF"/>
    <property type="match status" value="1"/>
</dbReference>
<dbReference type="SUPFAM" id="SSF55781">
    <property type="entry name" value="GAF domain-like"/>
    <property type="match status" value="1"/>
</dbReference>
<dbReference type="SMART" id="SM00065">
    <property type="entry name" value="GAF"/>
    <property type="match status" value="1"/>
</dbReference>
<sequence>MSEITKKKAEASKAHVQAVLCARKARLAKRIARMRAAWPMFFEGRWRPIRYFRILSPDENISFGRTPYDQTICQQLQYLATRLCNSIERQRLVLPLLRPMKGFTPRHQALRGAQGRMSLSEDERLNLLHQASILDTPPTEEFDAIVRLACSVFDMPMALVSFVDGDRQWFKAEHGLFLKETPREHSFCSHIVQTKSPLVVENADKDSRFSGNTFVRERSVRFYAGVPLSEGETCYGSFCVLDTKNRRFGDRDIEQLRSLARVVVGLIREHRQQSLLREQQRELELKQARFEQTERSAKVGGFEMDLSTGTIIWSDQIYRTVGLPVGKRMTSEEVIGCYAPEERESVRRRIGDVLNGSGAGIDREYRIVTPEGEERWIRVVSDIERLNGEPSRLFGIVQDVSEKVRYEQRLLQAANVDSLTGLANRAAYNAHMERLTAADAPSIGLLLIDVDRLKQVNDILGHATGDLLLKGVASRLDERLGKRGKVFRLGGDEFSVVLDAPASVRRMGSLARHLIEYIGRPLQVAGSTINPTITVGGAISEGMMDAATLSQNADFALYHAKETRRGSYVHYEPSLRSRIARRIQIVREVEAALTEHRMVPHYQPIVGSADGQVWAFEALVRMQRPDGSIVSAAQLHEAFTDPSVTHHITTRMLEQVAVDIRRWIDRGLEFGRVGLNISASDFMRGDLETRIVAAFASRGIPLDKLVLEVTETVFLQGLEDTVATTLQRLRKKGLTVALDDFGTGYASLTHLRCLPVDIIKIDKSFIDTMLVDESSLAIVELVLNLARKLGYESHGGKA</sequence>
<protein>
    <submittedName>
        <fullName evidence="4">Stomatin like protein (slp)</fullName>
    </submittedName>
</protein>
<dbReference type="PANTHER" id="PTHR44757:SF2">
    <property type="entry name" value="BIOFILM ARCHITECTURE MAINTENANCE PROTEIN MBAA"/>
    <property type="match status" value="1"/>
</dbReference>
<accession>O50255</accession>
<evidence type="ECO:0000259" key="2">
    <source>
        <dbReference type="PROSITE" id="PS50883"/>
    </source>
</evidence>
<feature type="domain" description="EAL" evidence="2">
    <location>
        <begin position="582"/>
        <end position="798"/>
    </location>
</feature>
<dbReference type="InterPro" id="IPR000014">
    <property type="entry name" value="PAS"/>
</dbReference>
<dbReference type="SMART" id="SM00086">
    <property type="entry name" value="PAC"/>
    <property type="match status" value="1"/>
</dbReference>
<dbReference type="InterPro" id="IPR001610">
    <property type="entry name" value="PAC"/>
</dbReference>
<reference evidence="4" key="1">
    <citation type="journal article" date="1998" name="Microbiology">
        <title>A stomatin-like protein encoded by the slp gene of Rhizobium etli is required for nodulation competitiveness on the common bean.</title>
        <authorList>
            <person name="You Z."/>
            <person name="Gao X."/>
            <person name="Ho M.M."/>
            <person name="Borthakur D."/>
        </authorList>
    </citation>
    <scope>NUCLEOTIDE SEQUENCE</scope>
    <source>
        <strain evidence="4">TAL182</strain>
    </source>
</reference>
<evidence type="ECO:0000259" key="1">
    <source>
        <dbReference type="PROSITE" id="PS50113"/>
    </source>
</evidence>
<proteinExistence type="predicted"/>
<evidence type="ECO:0000313" key="4">
    <source>
        <dbReference type="EMBL" id="AAC64871.1"/>
    </source>
</evidence>
<dbReference type="SUPFAM" id="SSF55785">
    <property type="entry name" value="PYP-like sensor domain (PAS domain)"/>
    <property type="match status" value="1"/>
</dbReference>
<dbReference type="PROSITE" id="PS50883">
    <property type="entry name" value="EAL"/>
    <property type="match status" value="1"/>
</dbReference>
<dbReference type="Gene3D" id="3.20.20.450">
    <property type="entry name" value="EAL domain"/>
    <property type="match status" value="1"/>
</dbReference>
<dbReference type="PANTHER" id="PTHR44757">
    <property type="entry name" value="DIGUANYLATE CYCLASE DGCP"/>
    <property type="match status" value="1"/>
</dbReference>
<dbReference type="InterPro" id="IPR035965">
    <property type="entry name" value="PAS-like_dom_sf"/>
</dbReference>
<dbReference type="InterPro" id="IPR043128">
    <property type="entry name" value="Rev_trsase/Diguanyl_cyclase"/>
</dbReference>
<dbReference type="InterPro" id="IPR029787">
    <property type="entry name" value="Nucleotide_cyclase"/>
</dbReference>
<dbReference type="SUPFAM" id="SSF141868">
    <property type="entry name" value="EAL domain-like"/>
    <property type="match status" value="1"/>
</dbReference>
<feature type="domain" description="GGDEF" evidence="3">
    <location>
        <begin position="441"/>
        <end position="573"/>
    </location>
</feature>
<dbReference type="SUPFAM" id="SSF55073">
    <property type="entry name" value="Nucleotide cyclase"/>
    <property type="match status" value="1"/>
</dbReference>
<dbReference type="InterPro" id="IPR052155">
    <property type="entry name" value="Biofilm_reg_signaling"/>
</dbReference>
<dbReference type="CDD" id="cd01949">
    <property type="entry name" value="GGDEF"/>
    <property type="match status" value="1"/>
</dbReference>
<dbReference type="Gene3D" id="3.30.450.20">
    <property type="entry name" value="PAS domain"/>
    <property type="match status" value="1"/>
</dbReference>
<dbReference type="PROSITE" id="PS50887">
    <property type="entry name" value="GGDEF"/>
    <property type="match status" value="1"/>
</dbReference>
<dbReference type="EMBL" id="AF034831">
    <property type="protein sequence ID" value="AAC64871.1"/>
    <property type="molecule type" value="Genomic_DNA"/>
</dbReference>
<name>O50255_RHIET</name>
<dbReference type="InterPro" id="IPR013655">
    <property type="entry name" value="PAS_fold_3"/>
</dbReference>
<dbReference type="AlphaFoldDB" id="O50255"/>
<dbReference type="InterPro" id="IPR001633">
    <property type="entry name" value="EAL_dom"/>
</dbReference>
<dbReference type="NCBIfam" id="TIGR00254">
    <property type="entry name" value="GGDEF"/>
    <property type="match status" value="1"/>
</dbReference>
<dbReference type="SMART" id="SM00267">
    <property type="entry name" value="GGDEF"/>
    <property type="match status" value="1"/>
</dbReference>
<dbReference type="Gene3D" id="3.30.70.270">
    <property type="match status" value="1"/>
</dbReference>
<dbReference type="InterPro" id="IPR000700">
    <property type="entry name" value="PAS-assoc_C"/>
</dbReference>
<dbReference type="CDD" id="cd01948">
    <property type="entry name" value="EAL"/>
    <property type="match status" value="1"/>
</dbReference>
<organism evidence="4">
    <name type="scientific">Rhizobium etli</name>
    <dbReference type="NCBI Taxonomy" id="29449"/>
    <lineage>
        <taxon>Bacteria</taxon>
        <taxon>Pseudomonadati</taxon>
        <taxon>Pseudomonadota</taxon>
        <taxon>Alphaproteobacteria</taxon>
        <taxon>Hyphomicrobiales</taxon>
        <taxon>Rhizobiaceae</taxon>
        <taxon>Rhizobium/Agrobacterium group</taxon>
        <taxon>Rhizobium</taxon>
    </lineage>
</organism>
<dbReference type="Pfam" id="PF08447">
    <property type="entry name" value="PAS_3"/>
    <property type="match status" value="1"/>
</dbReference>
<feature type="domain" description="PAC" evidence="1">
    <location>
        <begin position="361"/>
        <end position="412"/>
    </location>
</feature>
<dbReference type="CDD" id="cd00130">
    <property type="entry name" value="PAS"/>
    <property type="match status" value="1"/>
</dbReference>
<dbReference type="NCBIfam" id="TIGR00229">
    <property type="entry name" value="sensory_box"/>
    <property type="match status" value="1"/>
</dbReference>
<dbReference type="Gene3D" id="2.10.70.100">
    <property type="match status" value="1"/>
</dbReference>
<dbReference type="InterPro" id="IPR000160">
    <property type="entry name" value="GGDEF_dom"/>
</dbReference>
<dbReference type="Pfam" id="PF00990">
    <property type="entry name" value="GGDEF"/>
    <property type="match status" value="1"/>
</dbReference>
<dbReference type="Pfam" id="PF00563">
    <property type="entry name" value="EAL"/>
    <property type="match status" value="1"/>
</dbReference>
<dbReference type="Gene3D" id="3.30.450.40">
    <property type="match status" value="1"/>
</dbReference>
<dbReference type="InterPro" id="IPR003018">
    <property type="entry name" value="GAF"/>
</dbReference>
<dbReference type="InterPro" id="IPR029016">
    <property type="entry name" value="GAF-like_dom_sf"/>
</dbReference>
<dbReference type="PROSITE" id="PS50113">
    <property type="entry name" value="PAC"/>
    <property type="match status" value="1"/>
</dbReference>
<dbReference type="SMART" id="SM00052">
    <property type="entry name" value="EAL"/>
    <property type="match status" value="1"/>
</dbReference>